<dbReference type="Gene3D" id="3.40.50.620">
    <property type="entry name" value="HUPs"/>
    <property type="match status" value="1"/>
</dbReference>
<dbReference type="Pfam" id="PF00582">
    <property type="entry name" value="Usp"/>
    <property type="match status" value="1"/>
</dbReference>
<reference evidence="3" key="1">
    <citation type="submission" date="2016-10" db="EMBL/GenBank/DDBJ databases">
        <authorList>
            <person name="Varghese N."/>
            <person name="Submissions S."/>
        </authorList>
    </citation>
    <scope>NUCLEOTIDE SEQUENCE [LARGE SCALE GENOMIC DNA]</scope>
    <source>
        <strain evidence="3">CGMCC 1.11012</strain>
    </source>
</reference>
<feature type="domain" description="UspA" evidence="1">
    <location>
        <begin position="17"/>
        <end position="121"/>
    </location>
</feature>
<accession>A0A1G9GDY0</accession>
<dbReference type="STRING" id="1174501.SAMN05216192_16418"/>
<dbReference type="EMBL" id="FNDX01000064">
    <property type="protein sequence ID" value="SDK98837.1"/>
    <property type="molecule type" value="Genomic_DNA"/>
</dbReference>
<keyword evidence="2" id="KW-0808">Transferase</keyword>
<evidence type="ECO:0000313" key="3">
    <source>
        <dbReference type="Proteomes" id="UP000199050"/>
    </source>
</evidence>
<dbReference type="InterPro" id="IPR052023">
    <property type="entry name" value="Histidine_kinase_KdpD"/>
</dbReference>
<keyword evidence="2" id="KW-0418">Kinase</keyword>
<evidence type="ECO:0000259" key="1">
    <source>
        <dbReference type="Pfam" id="PF00582"/>
    </source>
</evidence>
<protein>
    <submittedName>
        <fullName evidence="2">Two-component system, OmpR family, sensor histidine kinase KdpD</fullName>
    </submittedName>
</protein>
<gene>
    <name evidence="2" type="ORF">SAMN05216192_16418</name>
</gene>
<sequence>MYFLPISNRRAKVIHKEKIMVCVHYGPHGERLIRRGVQLSELIGAPLYVLNVESSDTDEYNQSKEMFMAVWKRLAEEAGAEFMVRKRRGRKTTDVIVEAAEEKEVTQIIIGQSAQTLWQELTKRNFVNELISKMKMMDLHVVAVQRMRAGLEETHEEGVVSYLVKNGGVYQLSDEPEGTDFIKGKFFHELHTEFENGLFRIEQDGKARYLHICEGILTDPL</sequence>
<dbReference type="PANTHER" id="PTHR45569:SF1">
    <property type="entry name" value="SENSOR PROTEIN KDPD"/>
    <property type="match status" value="1"/>
</dbReference>
<evidence type="ECO:0000313" key="2">
    <source>
        <dbReference type="EMBL" id="SDK98837.1"/>
    </source>
</evidence>
<dbReference type="SUPFAM" id="SSF52402">
    <property type="entry name" value="Adenine nucleotide alpha hydrolases-like"/>
    <property type="match status" value="1"/>
</dbReference>
<organism evidence="2 3">
    <name type="scientific">Paenibacillus typhae</name>
    <dbReference type="NCBI Taxonomy" id="1174501"/>
    <lineage>
        <taxon>Bacteria</taxon>
        <taxon>Bacillati</taxon>
        <taxon>Bacillota</taxon>
        <taxon>Bacilli</taxon>
        <taxon>Bacillales</taxon>
        <taxon>Paenibacillaceae</taxon>
        <taxon>Paenibacillus</taxon>
    </lineage>
</organism>
<proteinExistence type="predicted"/>
<dbReference type="InterPro" id="IPR014729">
    <property type="entry name" value="Rossmann-like_a/b/a_fold"/>
</dbReference>
<dbReference type="InterPro" id="IPR006016">
    <property type="entry name" value="UspA"/>
</dbReference>
<dbReference type="GO" id="GO:0000155">
    <property type="term" value="F:phosphorelay sensor kinase activity"/>
    <property type="evidence" value="ECO:0007669"/>
    <property type="project" value="TreeGrafter"/>
</dbReference>
<dbReference type="Proteomes" id="UP000199050">
    <property type="component" value="Unassembled WGS sequence"/>
</dbReference>
<dbReference type="AlphaFoldDB" id="A0A1G9GDY0"/>
<dbReference type="GO" id="GO:0005886">
    <property type="term" value="C:plasma membrane"/>
    <property type="evidence" value="ECO:0007669"/>
    <property type="project" value="TreeGrafter"/>
</dbReference>
<keyword evidence="3" id="KW-1185">Reference proteome</keyword>
<dbReference type="PANTHER" id="PTHR45569">
    <property type="entry name" value="SENSOR PROTEIN KDPD"/>
    <property type="match status" value="1"/>
</dbReference>
<name>A0A1G9GDY0_9BACL</name>